<evidence type="ECO:0000259" key="9">
    <source>
        <dbReference type="Pfam" id="PF00278"/>
    </source>
</evidence>
<comment type="pathway">
    <text evidence="5 8">Amino-acid biosynthesis; L-lysine biosynthesis via DAP pathway; L-lysine from DL-2,6-diaminopimelate: step 1/1.</text>
</comment>
<evidence type="ECO:0000256" key="8">
    <source>
        <dbReference type="RuleBase" id="RU003738"/>
    </source>
</evidence>
<evidence type="ECO:0000256" key="4">
    <source>
        <dbReference type="ARBA" id="ARBA00023239"/>
    </source>
</evidence>
<dbReference type="EC" id="4.1.1.20" evidence="5 6"/>
<feature type="domain" description="Orn/DAP/Arg decarboxylase 2 N-terminal" evidence="10">
    <location>
        <begin position="48"/>
        <end position="292"/>
    </location>
</feature>
<dbReference type="PROSITE" id="PS00878">
    <property type="entry name" value="ODR_DC_2_1"/>
    <property type="match status" value="1"/>
</dbReference>
<gene>
    <name evidence="5 11" type="primary">lysA</name>
    <name evidence="11" type="ORF">AXFE_11260</name>
</gene>
<feature type="active site" description="Proton donor" evidence="7">
    <location>
        <position position="356"/>
    </location>
</feature>
<dbReference type="SUPFAM" id="SSF50621">
    <property type="entry name" value="Alanine racemase C-terminal domain-like"/>
    <property type="match status" value="1"/>
</dbReference>
<keyword evidence="5" id="KW-0028">Amino-acid biosynthesis</keyword>
<evidence type="ECO:0000256" key="7">
    <source>
        <dbReference type="PIRSR" id="PIRSR600183-50"/>
    </source>
</evidence>
<feature type="binding site" evidence="5">
    <location>
        <position position="386"/>
    </location>
    <ligand>
        <name>pyridoxal 5'-phosphate</name>
        <dbReference type="ChEBI" id="CHEBI:597326"/>
    </ligand>
</feature>
<dbReference type="InterPro" id="IPR022644">
    <property type="entry name" value="De-COase2_N"/>
</dbReference>
<dbReference type="InterPro" id="IPR022653">
    <property type="entry name" value="De-COase2_pyr-phos_BS"/>
</dbReference>
<dbReference type="GO" id="GO:0008836">
    <property type="term" value="F:diaminopimelate decarboxylase activity"/>
    <property type="evidence" value="ECO:0007669"/>
    <property type="project" value="UniProtKB-UniRule"/>
</dbReference>
<dbReference type="UniPathway" id="UPA00034">
    <property type="reaction ID" value="UER00027"/>
</dbReference>
<feature type="binding site" evidence="5">
    <location>
        <position position="325"/>
    </location>
    <ligand>
        <name>substrate</name>
    </ligand>
</feature>
<sequence length="427" mass="46412">MTNSTAISPHLLPSGCSIREDGRVEMHGVALLDIAKEFGTPCFVYDLDHIKARANEARGAAPWTVAYASKAFLCRELVRVLDRMGLSMDVASGGELAVVISGGLDPGRIIFHGNNKSQLELSEAIDYGVGLVVVDSMTELERLESICRSRGVVARILIRITPGVEAHTHEFVMTGQEDTKFGFSLKSGEAEQAIERSIRSDFLDFVGIHAHIGSQIFLLDSYYKEVEALSGIIERYQPATVNLGGGLGVAYLGDELTPTFDEWARVLYGALSDLRVDSKTQIIVEPGRSLIASSALTLYRVGTIKVLPGLRTYVSVDGGMSDNPRPVLYDSGYEAFMPGYGSAIRDSCVTIVGKHCESGDVLIRNAWLPRTLAEGDIIATPVTGAYGYSMASNYNRVPRPPVVFVDSDGPRLAIRGETYEDLLRLEI</sequence>
<dbReference type="InterPro" id="IPR000183">
    <property type="entry name" value="Orn/DAP/Arg_de-COase"/>
</dbReference>
<dbReference type="STRING" id="1280514.AXFE_11260"/>
<dbReference type="InterPro" id="IPR029066">
    <property type="entry name" value="PLP-binding_barrel"/>
</dbReference>
<feature type="modified residue" description="N6-(pyridoxal phosphate)lysine" evidence="5 7">
    <location>
        <position position="70"/>
    </location>
</feature>
<comment type="similarity">
    <text evidence="5">Belongs to the Orn/Lys/Arg decarboxylase class-II family. LysA subfamily.</text>
</comment>
<comment type="cofactor">
    <cofactor evidence="1 5 7 8">
        <name>pyridoxal 5'-phosphate</name>
        <dbReference type="ChEBI" id="CHEBI:597326"/>
    </cofactor>
</comment>
<reference evidence="11 12" key="1">
    <citation type="submission" date="2015-01" db="EMBL/GenBank/DDBJ databases">
        <title>Draft genome of the acidophilic iron oxidizer Acidithrix ferrooxidans strain Py-F3.</title>
        <authorList>
            <person name="Poehlein A."/>
            <person name="Eisen S."/>
            <person name="Schloemann M."/>
            <person name="Johnson B.D."/>
            <person name="Daniel R."/>
            <person name="Muehling M."/>
        </authorList>
    </citation>
    <scope>NUCLEOTIDE SEQUENCE [LARGE SCALE GENOMIC DNA]</scope>
    <source>
        <strain evidence="11 12">Py-F3</strain>
    </source>
</reference>
<evidence type="ECO:0000256" key="3">
    <source>
        <dbReference type="ARBA" id="ARBA00022898"/>
    </source>
</evidence>
<dbReference type="PROSITE" id="PS00879">
    <property type="entry name" value="ODR_DC_2_2"/>
    <property type="match status" value="1"/>
</dbReference>
<dbReference type="CDD" id="cd06828">
    <property type="entry name" value="PLPDE_III_DapDC"/>
    <property type="match status" value="1"/>
</dbReference>
<feature type="binding site" evidence="5">
    <location>
        <position position="246"/>
    </location>
    <ligand>
        <name>pyridoxal 5'-phosphate</name>
        <dbReference type="ChEBI" id="CHEBI:597326"/>
    </ligand>
</feature>
<dbReference type="AlphaFoldDB" id="A0A0D8HJB7"/>
<keyword evidence="4 5" id="KW-0456">Lyase</keyword>
<dbReference type="EMBL" id="JXYS01000026">
    <property type="protein sequence ID" value="KJF18028.1"/>
    <property type="molecule type" value="Genomic_DNA"/>
</dbReference>
<dbReference type="InterPro" id="IPR002986">
    <property type="entry name" value="DAP_deCOOHase_LysA"/>
</dbReference>
<dbReference type="InterPro" id="IPR009006">
    <property type="entry name" value="Ala_racemase/Decarboxylase_C"/>
</dbReference>
<dbReference type="RefSeq" id="WP_052604898.1">
    <property type="nucleotide sequence ID" value="NZ_JXYS01000026.1"/>
</dbReference>
<feature type="binding site" evidence="5">
    <location>
        <position position="288"/>
    </location>
    <ligand>
        <name>substrate</name>
    </ligand>
</feature>
<dbReference type="PATRIC" id="fig|1280514.3.peg.1478"/>
<dbReference type="Pfam" id="PF00278">
    <property type="entry name" value="Orn_DAP_Arg_deC"/>
    <property type="match status" value="1"/>
</dbReference>
<dbReference type="PANTHER" id="PTHR43727:SF2">
    <property type="entry name" value="GROUP IV DECARBOXYLASE"/>
    <property type="match status" value="1"/>
</dbReference>
<dbReference type="OrthoDB" id="9802241at2"/>
<keyword evidence="2 5" id="KW-0210">Decarboxylase</keyword>
<dbReference type="InterPro" id="IPR022657">
    <property type="entry name" value="De-COase2_CS"/>
</dbReference>
<evidence type="ECO:0000256" key="2">
    <source>
        <dbReference type="ARBA" id="ARBA00022793"/>
    </source>
</evidence>
<comment type="catalytic activity">
    <reaction evidence="5 8">
        <text>meso-2,6-diaminopimelate + H(+) = L-lysine + CO2</text>
        <dbReference type="Rhea" id="RHEA:15101"/>
        <dbReference type="ChEBI" id="CHEBI:15378"/>
        <dbReference type="ChEBI" id="CHEBI:16526"/>
        <dbReference type="ChEBI" id="CHEBI:32551"/>
        <dbReference type="ChEBI" id="CHEBI:57791"/>
        <dbReference type="EC" id="4.1.1.20"/>
    </reaction>
</comment>
<evidence type="ECO:0000256" key="6">
    <source>
        <dbReference type="NCBIfam" id="TIGR01048"/>
    </source>
</evidence>
<dbReference type="SUPFAM" id="SSF51419">
    <property type="entry name" value="PLP-binding barrel"/>
    <property type="match status" value="1"/>
</dbReference>
<dbReference type="Pfam" id="PF02784">
    <property type="entry name" value="Orn_Arg_deC_N"/>
    <property type="match status" value="1"/>
</dbReference>
<name>A0A0D8HJB7_9ACTN</name>
<dbReference type="HAMAP" id="MF_02120">
    <property type="entry name" value="LysA"/>
    <property type="match status" value="1"/>
</dbReference>
<evidence type="ECO:0000259" key="10">
    <source>
        <dbReference type="Pfam" id="PF02784"/>
    </source>
</evidence>
<feature type="binding site" evidence="5">
    <location>
        <position position="386"/>
    </location>
    <ligand>
        <name>substrate</name>
    </ligand>
</feature>
<dbReference type="InterPro" id="IPR022643">
    <property type="entry name" value="De-COase2_C"/>
</dbReference>
<dbReference type="PRINTS" id="PR01179">
    <property type="entry name" value="ODADCRBXLASE"/>
</dbReference>
<comment type="function">
    <text evidence="5">Specifically catalyzes the decarboxylation of meso-diaminopimelate (meso-DAP) to L-lysine.</text>
</comment>
<feature type="binding site" evidence="5">
    <location>
        <position position="329"/>
    </location>
    <ligand>
        <name>substrate</name>
    </ligand>
</feature>
<dbReference type="GO" id="GO:0030170">
    <property type="term" value="F:pyridoxal phosphate binding"/>
    <property type="evidence" value="ECO:0007669"/>
    <property type="project" value="UniProtKB-UniRule"/>
</dbReference>
<proteinExistence type="inferred from homology"/>
<dbReference type="Gene3D" id="3.20.20.10">
    <property type="entry name" value="Alanine racemase"/>
    <property type="match status" value="1"/>
</dbReference>
<keyword evidence="5 8" id="KW-0457">Lysine biosynthesis</keyword>
<keyword evidence="12" id="KW-1185">Reference proteome</keyword>
<protein>
    <recommendedName>
        <fullName evidence="5 6">Diaminopimelate decarboxylase</fullName>
        <shortName evidence="5">DAP decarboxylase</shortName>
        <shortName evidence="5">DAPDC</shortName>
        <ecNumber evidence="5 6">4.1.1.20</ecNumber>
    </recommendedName>
</protein>
<feature type="binding site" evidence="5">
    <location>
        <position position="357"/>
    </location>
    <ligand>
        <name>substrate</name>
    </ligand>
</feature>
<feature type="domain" description="Orn/DAP/Arg decarboxylase 2 C-terminal" evidence="9">
    <location>
        <begin position="43"/>
        <end position="384"/>
    </location>
</feature>
<evidence type="ECO:0000256" key="5">
    <source>
        <dbReference type="HAMAP-Rule" id="MF_02120"/>
    </source>
</evidence>
<comment type="subunit">
    <text evidence="5">Homodimer.</text>
</comment>
<comment type="caution">
    <text evidence="11">The sequence shown here is derived from an EMBL/GenBank/DDBJ whole genome shotgun (WGS) entry which is preliminary data.</text>
</comment>
<dbReference type="Proteomes" id="UP000032360">
    <property type="component" value="Unassembled WGS sequence"/>
</dbReference>
<dbReference type="PRINTS" id="PR01181">
    <property type="entry name" value="DAPDCRBXLASE"/>
</dbReference>
<accession>A0A0D8HJB7</accession>
<evidence type="ECO:0000313" key="11">
    <source>
        <dbReference type="EMBL" id="KJF18028.1"/>
    </source>
</evidence>
<dbReference type="PANTHER" id="PTHR43727">
    <property type="entry name" value="DIAMINOPIMELATE DECARBOXYLASE"/>
    <property type="match status" value="1"/>
</dbReference>
<evidence type="ECO:0000313" key="12">
    <source>
        <dbReference type="Proteomes" id="UP000032360"/>
    </source>
</evidence>
<organism evidence="11 12">
    <name type="scientific">Acidithrix ferrooxidans</name>
    <dbReference type="NCBI Taxonomy" id="1280514"/>
    <lineage>
        <taxon>Bacteria</taxon>
        <taxon>Bacillati</taxon>
        <taxon>Actinomycetota</taxon>
        <taxon>Acidimicrobiia</taxon>
        <taxon>Acidimicrobiales</taxon>
        <taxon>Acidimicrobiaceae</taxon>
        <taxon>Acidithrix</taxon>
    </lineage>
</organism>
<evidence type="ECO:0000256" key="1">
    <source>
        <dbReference type="ARBA" id="ARBA00001933"/>
    </source>
</evidence>
<dbReference type="FunFam" id="3.20.20.10:FF:000003">
    <property type="entry name" value="Diaminopimelate decarboxylase"/>
    <property type="match status" value="1"/>
</dbReference>
<dbReference type="Gene3D" id="2.40.37.10">
    <property type="entry name" value="Lyase, Ornithine Decarboxylase, Chain A, domain 1"/>
    <property type="match status" value="1"/>
</dbReference>
<keyword evidence="3 5" id="KW-0663">Pyridoxal phosphate</keyword>
<dbReference type="NCBIfam" id="TIGR01048">
    <property type="entry name" value="lysA"/>
    <property type="match status" value="1"/>
</dbReference>
<feature type="binding site" evidence="5">
    <location>
        <begin position="285"/>
        <end position="288"/>
    </location>
    <ligand>
        <name>pyridoxal 5'-phosphate</name>
        <dbReference type="ChEBI" id="CHEBI:597326"/>
    </ligand>
</feature>
<dbReference type="GO" id="GO:0009089">
    <property type="term" value="P:lysine biosynthetic process via diaminopimelate"/>
    <property type="evidence" value="ECO:0007669"/>
    <property type="project" value="UniProtKB-UniRule"/>
</dbReference>